<dbReference type="InterPro" id="IPR036396">
    <property type="entry name" value="Cyt_P450_sf"/>
</dbReference>
<keyword evidence="6" id="KW-0408">Iron</keyword>
<proteinExistence type="inferred from homology"/>
<keyword evidence="7" id="KW-0503">Monooxygenase</keyword>
<dbReference type="InParanoid" id="A0A0C2WSM8"/>
<accession>A0A0C2WSM8</accession>
<dbReference type="OrthoDB" id="1055148at2759"/>
<comment type="similarity">
    <text evidence="2">Belongs to the cytochrome P450 family.</text>
</comment>
<dbReference type="GO" id="GO:0005506">
    <property type="term" value="F:iron ion binding"/>
    <property type="evidence" value="ECO:0007669"/>
    <property type="project" value="InterPro"/>
</dbReference>
<dbReference type="HOGENOM" id="CLU_1964794_0_0_1"/>
<dbReference type="GO" id="GO:0020037">
    <property type="term" value="F:heme binding"/>
    <property type="evidence" value="ECO:0007669"/>
    <property type="project" value="InterPro"/>
</dbReference>
<dbReference type="GO" id="GO:0004497">
    <property type="term" value="F:monooxygenase activity"/>
    <property type="evidence" value="ECO:0007669"/>
    <property type="project" value="UniProtKB-KW"/>
</dbReference>
<evidence type="ECO:0000256" key="7">
    <source>
        <dbReference type="ARBA" id="ARBA00023033"/>
    </source>
</evidence>
<dbReference type="EMBL" id="KN818247">
    <property type="protein sequence ID" value="KIL64707.1"/>
    <property type="molecule type" value="Genomic_DNA"/>
</dbReference>
<dbReference type="PANTHER" id="PTHR46300:SF7">
    <property type="entry name" value="P450, PUTATIVE (EUROFUNG)-RELATED"/>
    <property type="match status" value="1"/>
</dbReference>
<evidence type="ECO:0000256" key="3">
    <source>
        <dbReference type="ARBA" id="ARBA00022617"/>
    </source>
</evidence>
<dbReference type="InterPro" id="IPR050364">
    <property type="entry name" value="Cytochrome_P450_fung"/>
</dbReference>
<dbReference type="Gene3D" id="1.10.630.10">
    <property type="entry name" value="Cytochrome P450"/>
    <property type="match status" value="1"/>
</dbReference>
<sequence>MAGETILSITYGLEVQPNDDPYIELEQCTRYINEAAIPGAYLVDAVPILQYVPEWMPGAGFQTKIKRWRDLGQAMFDRPFRAAKTSIDSGTSMPPFVNHCYNNTNDDDRLTWQEYLIQETVEPYTWLAQIR</sequence>
<keyword evidence="5" id="KW-0560">Oxidoreductase</keyword>
<organism evidence="8 9">
    <name type="scientific">Amanita muscaria (strain Koide BX008)</name>
    <dbReference type="NCBI Taxonomy" id="946122"/>
    <lineage>
        <taxon>Eukaryota</taxon>
        <taxon>Fungi</taxon>
        <taxon>Dikarya</taxon>
        <taxon>Basidiomycota</taxon>
        <taxon>Agaricomycotina</taxon>
        <taxon>Agaricomycetes</taxon>
        <taxon>Agaricomycetidae</taxon>
        <taxon>Agaricales</taxon>
        <taxon>Pluteineae</taxon>
        <taxon>Amanitaceae</taxon>
        <taxon>Amanita</taxon>
    </lineage>
</organism>
<keyword evidence="3" id="KW-0349">Heme</keyword>
<evidence type="ECO:0000313" key="8">
    <source>
        <dbReference type="EMBL" id="KIL64707.1"/>
    </source>
</evidence>
<reference evidence="8 9" key="1">
    <citation type="submission" date="2014-04" db="EMBL/GenBank/DDBJ databases">
        <title>Evolutionary Origins and Diversification of the Mycorrhizal Mutualists.</title>
        <authorList>
            <consortium name="DOE Joint Genome Institute"/>
            <consortium name="Mycorrhizal Genomics Consortium"/>
            <person name="Kohler A."/>
            <person name="Kuo A."/>
            <person name="Nagy L.G."/>
            <person name="Floudas D."/>
            <person name="Copeland A."/>
            <person name="Barry K.W."/>
            <person name="Cichocki N."/>
            <person name="Veneault-Fourrey C."/>
            <person name="LaButti K."/>
            <person name="Lindquist E.A."/>
            <person name="Lipzen A."/>
            <person name="Lundell T."/>
            <person name="Morin E."/>
            <person name="Murat C."/>
            <person name="Riley R."/>
            <person name="Ohm R."/>
            <person name="Sun H."/>
            <person name="Tunlid A."/>
            <person name="Henrissat B."/>
            <person name="Grigoriev I.V."/>
            <person name="Hibbett D.S."/>
            <person name="Martin F."/>
        </authorList>
    </citation>
    <scope>NUCLEOTIDE SEQUENCE [LARGE SCALE GENOMIC DNA]</scope>
    <source>
        <strain evidence="8 9">Koide BX008</strain>
    </source>
</reference>
<comment type="cofactor">
    <cofactor evidence="1">
        <name>heme</name>
        <dbReference type="ChEBI" id="CHEBI:30413"/>
    </cofactor>
</comment>
<evidence type="ECO:0000256" key="4">
    <source>
        <dbReference type="ARBA" id="ARBA00022723"/>
    </source>
</evidence>
<dbReference type="Proteomes" id="UP000054549">
    <property type="component" value="Unassembled WGS sequence"/>
</dbReference>
<evidence type="ECO:0000256" key="2">
    <source>
        <dbReference type="ARBA" id="ARBA00010617"/>
    </source>
</evidence>
<keyword evidence="4" id="KW-0479">Metal-binding</keyword>
<evidence type="ECO:0000313" key="9">
    <source>
        <dbReference type="Proteomes" id="UP000054549"/>
    </source>
</evidence>
<evidence type="ECO:0000256" key="1">
    <source>
        <dbReference type="ARBA" id="ARBA00001971"/>
    </source>
</evidence>
<name>A0A0C2WSM8_AMAMK</name>
<evidence type="ECO:0000256" key="5">
    <source>
        <dbReference type="ARBA" id="ARBA00023002"/>
    </source>
</evidence>
<dbReference type="STRING" id="946122.A0A0C2WSM8"/>
<dbReference type="PANTHER" id="PTHR46300">
    <property type="entry name" value="P450, PUTATIVE (EUROFUNG)-RELATED-RELATED"/>
    <property type="match status" value="1"/>
</dbReference>
<evidence type="ECO:0000256" key="6">
    <source>
        <dbReference type="ARBA" id="ARBA00023004"/>
    </source>
</evidence>
<dbReference type="AlphaFoldDB" id="A0A0C2WSM8"/>
<dbReference type="GO" id="GO:0016705">
    <property type="term" value="F:oxidoreductase activity, acting on paired donors, with incorporation or reduction of molecular oxygen"/>
    <property type="evidence" value="ECO:0007669"/>
    <property type="project" value="InterPro"/>
</dbReference>
<gene>
    <name evidence="8" type="ORF">M378DRAFT_178658</name>
</gene>
<protein>
    <submittedName>
        <fullName evidence="8">Uncharacterized protein</fullName>
    </submittedName>
</protein>
<keyword evidence="9" id="KW-1185">Reference proteome</keyword>